<name>A0A543BIP5_9MICO</name>
<dbReference type="GO" id="GO:0016787">
    <property type="term" value="F:hydrolase activity"/>
    <property type="evidence" value="ECO:0007669"/>
    <property type="project" value="UniProtKB-KW"/>
</dbReference>
<dbReference type="InterPro" id="IPR013830">
    <property type="entry name" value="SGNH_hydro"/>
</dbReference>
<keyword evidence="2" id="KW-0378">Hydrolase</keyword>
<dbReference type="OrthoDB" id="2060945at2"/>
<dbReference type="Gene3D" id="3.40.50.1110">
    <property type="entry name" value="SGNH hydrolase"/>
    <property type="match status" value="1"/>
</dbReference>
<gene>
    <name evidence="2" type="ORF">FB560_0332</name>
</gene>
<dbReference type="EMBL" id="VFOX01000001">
    <property type="protein sequence ID" value="TQL84740.1"/>
    <property type="molecule type" value="Genomic_DNA"/>
</dbReference>
<protein>
    <submittedName>
        <fullName evidence="2">GDSL-like lipase/acylhydrolase family protein</fullName>
    </submittedName>
</protein>
<evidence type="ECO:0000313" key="2">
    <source>
        <dbReference type="EMBL" id="TQL84740.1"/>
    </source>
</evidence>
<evidence type="ECO:0000313" key="3">
    <source>
        <dbReference type="Proteomes" id="UP000317209"/>
    </source>
</evidence>
<proteinExistence type="predicted"/>
<dbReference type="RefSeq" id="WP_141870767.1">
    <property type="nucleotide sequence ID" value="NZ_VFOX01000001.1"/>
</dbReference>
<evidence type="ECO:0000259" key="1">
    <source>
        <dbReference type="Pfam" id="PF13472"/>
    </source>
</evidence>
<feature type="domain" description="SGNH hydrolase-type esterase" evidence="1">
    <location>
        <begin position="186"/>
        <end position="370"/>
    </location>
</feature>
<dbReference type="SUPFAM" id="SSF52266">
    <property type="entry name" value="SGNH hydrolase"/>
    <property type="match status" value="1"/>
</dbReference>
<accession>A0A543BIP5</accession>
<comment type="caution">
    <text evidence="2">The sequence shown here is derived from an EMBL/GenBank/DDBJ whole genome shotgun (WGS) entry which is preliminary data.</text>
</comment>
<dbReference type="Gene3D" id="2.60.120.260">
    <property type="entry name" value="Galactose-binding domain-like"/>
    <property type="match status" value="1"/>
</dbReference>
<dbReference type="AlphaFoldDB" id="A0A543BIP5"/>
<organism evidence="2 3">
    <name type="scientific">Microbacterium saperdae</name>
    <dbReference type="NCBI Taxonomy" id="69368"/>
    <lineage>
        <taxon>Bacteria</taxon>
        <taxon>Bacillati</taxon>
        <taxon>Actinomycetota</taxon>
        <taxon>Actinomycetes</taxon>
        <taxon>Micrococcales</taxon>
        <taxon>Microbacteriaceae</taxon>
        <taxon>Microbacterium</taxon>
    </lineage>
</organism>
<dbReference type="Pfam" id="PF13472">
    <property type="entry name" value="Lipase_GDSL_2"/>
    <property type="match status" value="1"/>
</dbReference>
<reference evidence="2 3" key="1">
    <citation type="submission" date="2019-06" db="EMBL/GenBank/DDBJ databases">
        <title>Sequencing the genomes of 1000 actinobacteria strains.</title>
        <authorList>
            <person name="Klenk H.-P."/>
        </authorList>
    </citation>
    <scope>NUCLEOTIDE SEQUENCE [LARGE SCALE GENOMIC DNA]</scope>
    <source>
        <strain evidence="2 3">DSM 20169</strain>
    </source>
</reference>
<keyword evidence="3" id="KW-1185">Reference proteome</keyword>
<dbReference type="InterPro" id="IPR036514">
    <property type="entry name" value="SGNH_hydro_sf"/>
</dbReference>
<dbReference type="Proteomes" id="UP000317209">
    <property type="component" value="Unassembled WGS sequence"/>
</dbReference>
<sequence length="399" mass="42641">MTTVRIEGAALERFLVGMVDVEHAEGAITPLRLPRRAHAQFPNVSLARMVRCPVGVRLRVSTAASRIRVDARIAHHVPDAEADVEVVARRTSPWLATTGSGRARRVVARGDIAQVDLWVEADDGSLSLVRGGRQAVDLVLDDEAPSGGRVVEIWLPHNAQVELRGIEADAPLHPAPASGAPRWIHYGSSISQCNEAVDPLSGWPALAAHALGVDLHSFAFAGNAMLDPFVARAISDAAAEVITLKVGINIVNASALTARTLGPALHGFLDRIREGHPDTPIVVISAIICPMHEHTPGPTVWSPEGTLTGTVSVPPREDELTLEETRRIIGEAVRARAVVDGELHLLDGRELLGIEDATRLYDGLHPDQGGFDIMARRFVEAVGARPALAGAFASRRQSA</sequence>